<reference evidence="3" key="2">
    <citation type="journal article" date="2004" name="Development">
        <title>Gene expression profiles of transcription factors and signaling molecules in the ascidian embryo: towards a comprehensive understanding of gene networks.</title>
        <authorList>
            <person name="Imai K.S."/>
            <person name="Hino K."/>
            <person name="Yagi K."/>
            <person name="Satoh N."/>
            <person name="Satou Y."/>
        </authorList>
    </citation>
    <scope>NUCLEOTIDE SEQUENCE</scope>
</reference>
<proteinExistence type="evidence at transcript level"/>
<organism evidence="3">
    <name type="scientific">Ciona intestinalis</name>
    <name type="common">Transparent sea squirt</name>
    <name type="synonym">Ascidia intestinalis</name>
    <dbReference type="NCBI Taxonomy" id="7719"/>
    <lineage>
        <taxon>Eukaryota</taxon>
        <taxon>Metazoa</taxon>
        <taxon>Chordata</taxon>
        <taxon>Tunicata</taxon>
        <taxon>Ascidiacea</taxon>
        <taxon>Phlebobranchia</taxon>
        <taxon>Cionidae</taxon>
        <taxon>Ciona</taxon>
    </lineage>
</organism>
<dbReference type="EMBL" id="AB210551">
    <property type="protein sequence ID" value="BAE06556.1"/>
    <property type="molecule type" value="mRNA"/>
</dbReference>
<protein>
    <submittedName>
        <fullName evidence="3">Transcription factor protein</fullName>
    </submittedName>
</protein>
<evidence type="ECO:0000259" key="2">
    <source>
        <dbReference type="PROSITE" id="PS50888"/>
    </source>
</evidence>
<feature type="region of interest" description="Disordered" evidence="1">
    <location>
        <begin position="336"/>
        <end position="379"/>
    </location>
</feature>
<dbReference type="SMART" id="SM00353">
    <property type="entry name" value="HLH"/>
    <property type="match status" value="1"/>
</dbReference>
<dbReference type="Gene3D" id="4.10.280.10">
    <property type="entry name" value="Helix-loop-helix DNA-binding domain"/>
    <property type="match status" value="1"/>
</dbReference>
<feature type="compositionally biased region" description="Polar residues" evidence="1">
    <location>
        <begin position="198"/>
        <end position="208"/>
    </location>
</feature>
<dbReference type="AlphaFoldDB" id="Q4H371"/>
<evidence type="ECO:0000313" key="3">
    <source>
        <dbReference type="EMBL" id="BAE06556.1"/>
    </source>
</evidence>
<dbReference type="InterPro" id="IPR050359">
    <property type="entry name" value="bHLH_transcription_factors"/>
</dbReference>
<name>Q4H371_CIOIN</name>
<dbReference type="GO" id="GO:0046983">
    <property type="term" value="F:protein dimerization activity"/>
    <property type="evidence" value="ECO:0007669"/>
    <property type="project" value="InterPro"/>
</dbReference>
<dbReference type="OrthoDB" id="5969565at2759"/>
<feature type="region of interest" description="Disordered" evidence="1">
    <location>
        <begin position="400"/>
        <end position="444"/>
    </location>
</feature>
<dbReference type="InterPro" id="IPR036638">
    <property type="entry name" value="HLH_DNA-bd_sf"/>
</dbReference>
<dbReference type="InterPro" id="IPR011598">
    <property type="entry name" value="bHLH_dom"/>
</dbReference>
<feature type="compositionally biased region" description="Low complexity" evidence="1">
    <location>
        <begin position="413"/>
        <end position="423"/>
    </location>
</feature>
<reference evidence="3" key="1">
    <citation type="journal article" date="2003" name="Dev. Genes Evol.">
        <title>Genomewide surveys of developmentally relevant genes in Ciona intestinalis.</title>
        <authorList>
            <person name="Satou Y."/>
            <person name="Satoh N."/>
        </authorList>
    </citation>
    <scope>NUCLEOTIDE SEQUENCE</scope>
</reference>
<evidence type="ECO:0000256" key="1">
    <source>
        <dbReference type="SAM" id="MobiDB-lite"/>
    </source>
</evidence>
<feature type="domain" description="BHLH" evidence="2">
    <location>
        <begin position="437"/>
        <end position="489"/>
    </location>
</feature>
<dbReference type="Pfam" id="PF00010">
    <property type="entry name" value="HLH"/>
    <property type="match status" value="1"/>
</dbReference>
<feature type="compositionally biased region" description="Low complexity" evidence="1">
    <location>
        <begin position="183"/>
        <end position="197"/>
    </location>
</feature>
<accession>Q4H371</accession>
<accession>A0A1W2VRV0</accession>
<dbReference type="PROSITE" id="PS50888">
    <property type="entry name" value="BHLH"/>
    <property type="match status" value="1"/>
</dbReference>
<gene>
    <name evidence="3" type="primary">Ci-Mist</name>
</gene>
<reference evidence="3" key="3">
    <citation type="submission" date="2005-04" db="EMBL/GenBank/DDBJ databases">
        <title>Expressed genes in Ciona intestinalis.</title>
        <authorList>
            <person name="Satou Y."/>
        </authorList>
    </citation>
    <scope>NUCLEOTIDE SEQUENCE</scope>
</reference>
<dbReference type="PANTHER" id="PTHR19290:SF164">
    <property type="entry name" value="BHLH DOMAIN-CONTAINING PROTEIN"/>
    <property type="match status" value="1"/>
</dbReference>
<dbReference type="SUPFAM" id="SSF47459">
    <property type="entry name" value="HLH, helix-loop-helix DNA-binding domain"/>
    <property type="match status" value="1"/>
</dbReference>
<feature type="region of interest" description="Disordered" evidence="1">
    <location>
        <begin position="226"/>
        <end position="250"/>
    </location>
</feature>
<sequence>MYGVHRHSATTSNRGAMYRDDVIELQHIPPPLLMAGGDATMHSEKELSPDSRYALRSRYMRLCKDFNKYQQHCQGSSDQDIGDFHEIDGEQYQSSYLGSEGSLYADGFDEQAGTTVTFPGEGQADIDLLDAILQENERANGSYHENCTTYPHSPPMLTQPRCQVAHHNDSMAGAYVMRQGLNPSSNNNNNSMFNTINKQGYSTTRNSESQSVVLSYKGSIGVRSLSYDNNHRTEGESSVSPGPNTIKTEKPTSISSFQACENDEKVTSTLLPPISMLSGKSGAGSVHDTDGFSEPTVTTMARDSTCNTEQEDGILKAASTDEYFTQSETSNVKMIHTKRESEKSEPSTSSCMFGQRARVQLSRSHSMSEAGSNNGTNGFLRSGAASSVGLKTSLISAAMKSAHTNTRKRRANSSSHSTSTSKSSTDRGSVQQEPKNAKRLQSNERERLRMHQLNDAFQALRDICPHVKSERKLSKMETLTLAHNYIASLSNMILTLEKSIQPENRLHSNGQPGKIAIIKSEANLMAPINVNCMPPLTVPNQTNGNQPHAM</sequence>
<feature type="compositionally biased region" description="Polar residues" evidence="1">
    <location>
        <begin position="236"/>
        <end position="250"/>
    </location>
</feature>
<feature type="region of interest" description="Disordered" evidence="1">
    <location>
        <begin position="183"/>
        <end position="208"/>
    </location>
</feature>
<dbReference type="CDD" id="cd11426">
    <property type="entry name" value="bHLH_TS_MIST1_like"/>
    <property type="match status" value="1"/>
</dbReference>
<dbReference type="PANTHER" id="PTHR19290">
    <property type="entry name" value="BASIC HELIX-LOOP-HELIX PROTEIN NEUROGENIN-RELATED"/>
    <property type="match status" value="1"/>
</dbReference>
<dbReference type="KEGG" id="cin:778680"/>
<feature type="compositionally biased region" description="Polar residues" evidence="1">
    <location>
        <begin position="361"/>
        <end position="379"/>
    </location>
</feature>